<protein>
    <recommendedName>
        <fullName evidence="2">DUF7630 domain-containing protein</fullName>
    </recommendedName>
</protein>
<dbReference type="InterPro" id="IPR056047">
    <property type="entry name" value="CRMPA-like_DUF7630"/>
</dbReference>
<dbReference type="Gene3D" id="3.80.10.10">
    <property type="entry name" value="Ribonuclease Inhibitor"/>
    <property type="match status" value="1"/>
</dbReference>
<evidence type="ECO:0000259" key="2">
    <source>
        <dbReference type="Pfam" id="PF24633"/>
    </source>
</evidence>
<proteinExistence type="predicted"/>
<name>A0ABN8SRD2_9CNID</name>
<keyword evidence="1" id="KW-1133">Transmembrane helix</keyword>
<sequence length="868" mass="97989">MASLKMIFLQQNNISSIADRAFKNQTALELLMLSDNPVESIGANTFIVPNNNLIIFMIRTGIDKRAIKTINLESFVGIKNIDTDISMQEGRIMIMKLQGHEHNCSLYFGQGEEDTEPIDISGKYTSVKENLLLAFEQAGFTRQNKTDKLLPCPRGTFVDTSVEPIKCKECPAGGYYSDTRAFVNKGCRKCDRGTYVDYYKAPGQNWYDCKACPQGTNTSGFSGFRACRCLDKFTRIEMFGNCTPCKYITGIDCVHDMDNLTRGFWWYWRNKTRQEWYAKFTDNLGNESFTPKLHIKDNPDIFFPYPLPIPHRCPLAEACDGGARSTCKEGHTGPVCAVCKDGYYKQLRKCKPCPPKGWIIGQFSIMGAIVILLVILVLWRSKKQSKKSAGRSFVDIVLGRVKVVVGFYQVTYGIMEAFAYIKWPNSLSVIGEVSEMVQVNVLQIAPLHCVLPSLNFDAFVSLFAVMGLNVAAVIVALASFFLVTWATTRNILCEEEKMKKKKHIKVVVMRNLFFFLYVTYLNTCIKTAQVMPLACRTICIDKEEKENNTCVDYLKADYTIKCKEKRYNQLVNVGYCCIVYVIVLPTTAFTIICKQKWAARKTGGETTNHTNGSDDQSTIQTALRFLHENFIPSCWFWEIIETVRKVTLTSGLILVGSESRAYIGSAVVFSGLYGMYFATKKPIIDPFENKLMLCSLAVTFVNLGIGAVSTIPSEGEPNSAEPYMHNIVFNSLVLAANSLVIGLLVVQYFTYIYHYVKEWLKNPKWSLSCFLALLLPLNDLQGEIRGLTGRNMLKQQLQTGRMEMPSIANTLRDSGAVDITLEDDDDDDAEREQEEEITNDVNLKQGLLSLAGVSIFQLPWRRTQDTRR</sequence>
<feature type="transmembrane region" description="Helical" evidence="1">
    <location>
        <begin position="661"/>
        <end position="679"/>
    </location>
</feature>
<dbReference type="PANTHER" id="PTHR11319">
    <property type="entry name" value="G PROTEIN-COUPLED RECEPTOR-RELATED"/>
    <property type="match status" value="1"/>
</dbReference>
<gene>
    <name evidence="3" type="ORF">PEVE_00027229</name>
</gene>
<dbReference type="SUPFAM" id="SSF57184">
    <property type="entry name" value="Growth factor receptor domain"/>
    <property type="match status" value="1"/>
</dbReference>
<feature type="transmembrane region" description="Helical" evidence="1">
    <location>
        <begin position="691"/>
        <end position="712"/>
    </location>
</feature>
<dbReference type="PANTHER" id="PTHR11319:SF35">
    <property type="entry name" value="OUTER MEMBRANE PROTEIN PMPC-RELATED"/>
    <property type="match status" value="1"/>
</dbReference>
<feature type="transmembrane region" description="Helical" evidence="1">
    <location>
        <begin position="358"/>
        <end position="379"/>
    </location>
</feature>
<organism evidence="3 4">
    <name type="scientific">Porites evermanni</name>
    <dbReference type="NCBI Taxonomy" id="104178"/>
    <lineage>
        <taxon>Eukaryota</taxon>
        <taxon>Metazoa</taxon>
        <taxon>Cnidaria</taxon>
        <taxon>Anthozoa</taxon>
        <taxon>Hexacorallia</taxon>
        <taxon>Scleractinia</taxon>
        <taxon>Fungiina</taxon>
        <taxon>Poritidae</taxon>
        <taxon>Porites</taxon>
    </lineage>
</organism>
<feature type="domain" description="DUF7630" evidence="2">
    <location>
        <begin position="312"/>
        <end position="353"/>
    </location>
</feature>
<feature type="transmembrane region" description="Helical" evidence="1">
    <location>
        <begin position="458"/>
        <end position="483"/>
    </location>
</feature>
<feature type="transmembrane region" description="Helical" evidence="1">
    <location>
        <begin position="400"/>
        <end position="421"/>
    </location>
</feature>
<dbReference type="Proteomes" id="UP001159427">
    <property type="component" value="Unassembled WGS sequence"/>
</dbReference>
<accession>A0ABN8SRD2</accession>
<dbReference type="SUPFAM" id="SSF52058">
    <property type="entry name" value="L domain-like"/>
    <property type="match status" value="1"/>
</dbReference>
<dbReference type="InterPro" id="IPR009030">
    <property type="entry name" value="Growth_fac_rcpt_cys_sf"/>
</dbReference>
<keyword evidence="1" id="KW-0812">Transmembrane</keyword>
<feature type="transmembrane region" description="Helical" evidence="1">
    <location>
        <begin position="732"/>
        <end position="756"/>
    </location>
</feature>
<dbReference type="InterPro" id="IPR032675">
    <property type="entry name" value="LRR_dom_sf"/>
</dbReference>
<evidence type="ECO:0000313" key="3">
    <source>
        <dbReference type="EMBL" id="CAH3194139.1"/>
    </source>
</evidence>
<dbReference type="Gene3D" id="2.10.50.10">
    <property type="entry name" value="Tumor Necrosis Factor Receptor, subunit A, domain 2"/>
    <property type="match status" value="1"/>
</dbReference>
<dbReference type="Pfam" id="PF24633">
    <property type="entry name" value="DUF7630"/>
    <property type="match status" value="1"/>
</dbReference>
<evidence type="ECO:0000256" key="1">
    <source>
        <dbReference type="SAM" id="Phobius"/>
    </source>
</evidence>
<keyword evidence="4" id="KW-1185">Reference proteome</keyword>
<comment type="caution">
    <text evidence="3">The sequence shown here is derived from an EMBL/GenBank/DDBJ whole genome shotgun (WGS) entry which is preliminary data.</text>
</comment>
<evidence type="ECO:0000313" key="4">
    <source>
        <dbReference type="Proteomes" id="UP001159427"/>
    </source>
</evidence>
<keyword evidence="1" id="KW-0472">Membrane</keyword>
<reference evidence="3 4" key="1">
    <citation type="submission" date="2022-05" db="EMBL/GenBank/DDBJ databases">
        <authorList>
            <consortium name="Genoscope - CEA"/>
            <person name="William W."/>
        </authorList>
    </citation>
    <scope>NUCLEOTIDE SEQUENCE [LARGE SCALE GENOMIC DNA]</scope>
</reference>
<dbReference type="EMBL" id="CALNXI010003725">
    <property type="protein sequence ID" value="CAH3194139.1"/>
    <property type="molecule type" value="Genomic_DNA"/>
</dbReference>